<feature type="domain" description="TonB-dependent receptor plug" evidence="5">
    <location>
        <begin position="40"/>
        <end position="145"/>
    </location>
</feature>
<gene>
    <name evidence="8" type="ORF">ElyMa_006868400</name>
</gene>
<evidence type="ECO:0000256" key="4">
    <source>
        <dbReference type="ARBA" id="ARBA00023237"/>
    </source>
</evidence>
<evidence type="ECO:0000259" key="5">
    <source>
        <dbReference type="Pfam" id="PF07715"/>
    </source>
</evidence>
<dbReference type="FunFam" id="2.170.130.10:FF:000003">
    <property type="entry name" value="SusC/RagA family TonB-linked outer membrane protein"/>
    <property type="match status" value="1"/>
</dbReference>
<comment type="subcellular location">
    <subcellularLocation>
        <location evidence="1">Cell outer membrane</location>
    </subcellularLocation>
</comment>
<dbReference type="PANTHER" id="PTHR30069">
    <property type="entry name" value="TONB-DEPENDENT OUTER MEMBRANE RECEPTOR"/>
    <property type="match status" value="1"/>
</dbReference>
<dbReference type="InterPro" id="IPR011990">
    <property type="entry name" value="TPR-like_helical_dom_sf"/>
</dbReference>
<evidence type="ECO:0000256" key="2">
    <source>
        <dbReference type="ARBA" id="ARBA00022729"/>
    </source>
</evidence>
<keyword evidence="2" id="KW-0732">Signal</keyword>
<sequence length="742" mass="82109">MLTTEKPVQRNKVTIDVVLLQDTSALEEVVLVGYGTQKRVDITGAVSTLKVKDLQEVPTAHTDEILQGQIAGVQITNTNGSPNANVSINIRGLNSIGGSGEPLIIRDGIQGVSLKDISPRDIASIEVLKDASATAVYGSRGANGVILITTKKGGNTVPSISYDSYFSFTQVRKKLDMMSPYEQAGYIINYKKVKGEPSIFTDEDIERYREGGTDWQDKIFRDGFSQNHHLTLNGGSEDVRYNISGDYLSTRGVVEGSSYERYFLAPYFSANIGKRLKLELNLYGSSILDMPVQQYARDREGSPIYAAQLFSPTKPVKESDGSYSQPKGAHFDFASCTGITLEESPPGLLIPGNSKLSKTEMQGLLSGVFQALYSEWKGFDCPYPIVMTAGGEDVKASAEVYKNFDQLSATAEESLISTLWKSLYKSITNANGLLKEITSNNIEKNVQEEDVDQAEGQARFIRALAYFFLVRWFGEVQLITPENQSKFKTVKQSEISDIYKYIVNDLKIAEGKLPTSFQERGRPNQYAAKALLAKVYLTMAGWPLEDTSNYALARDKAKEVMDSGVYKLEANFEDLWSHSKRLTNKEFIFAFYGSVDSQGIAGSHLHIASASPSSDGWGDFFSERRFVESFPPGDARKSASITDEDGGKFYTKKYLDAGNTVGNNGEGVTVLLRYADVLLIYAEAENAHSGPSPSAYAAVNKVRKRAKLADLSNKLSQEDFDKAILNERKWELAFEMNRWFDL</sequence>
<dbReference type="PANTHER" id="PTHR30069:SF29">
    <property type="entry name" value="HEMOGLOBIN AND HEMOGLOBIN-HAPTOGLOBIN-BINDING PROTEIN 1-RELATED"/>
    <property type="match status" value="1"/>
</dbReference>
<dbReference type="PROSITE" id="PS52016">
    <property type="entry name" value="TONB_DEPENDENT_REC_3"/>
    <property type="match status" value="1"/>
</dbReference>
<evidence type="ECO:0000313" key="9">
    <source>
        <dbReference type="Proteomes" id="UP000762676"/>
    </source>
</evidence>
<dbReference type="NCBIfam" id="TIGR04057">
    <property type="entry name" value="SusC_RagA_signa"/>
    <property type="match status" value="1"/>
</dbReference>
<dbReference type="Pfam" id="PF14322">
    <property type="entry name" value="SusD-like_3"/>
    <property type="match status" value="1"/>
</dbReference>
<reference evidence="8 9" key="1">
    <citation type="journal article" date="2021" name="Elife">
        <title>Chloroplast acquisition without the gene transfer in kleptoplastic sea slugs, Plakobranchus ocellatus.</title>
        <authorList>
            <person name="Maeda T."/>
            <person name="Takahashi S."/>
            <person name="Yoshida T."/>
            <person name="Shimamura S."/>
            <person name="Takaki Y."/>
            <person name="Nagai Y."/>
            <person name="Toyoda A."/>
            <person name="Suzuki Y."/>
            <person name="Arimoto A."/>
            <person name="Ishii H."/>
            <person name="Satoh N."/>
            <person name="Nishiyama T."/>
            <person name="Hasebe M."/>
            <person name="Maruyama T."/>
            <person name="Minagawa J."/>
            <person name="Obokata J."/>
            <person name="Shigenobu S."/>
        </authorList>
    </citation>
    <scope>NUCLEOTIDE SEQUENCE [LARGE SCALE GENOMIC DNA]</scope>
</reference>
<feature type="non-terminal residue" evidence="8">
    <location>
        <position position="742"/>
    </location>
</feature>
<dbReference type="Pfam" id="PF07715">
    <property type="entry name" value="Plug"/>
    <property type="match status" value="1"/>
</dbReference>
<dbReference type="InterPro" id="IPR037066">
    <property type="entry name" value="Plug_dom_sf"/>
</dbReference>
<protein>
    <submittedName>
        <fullName evidence="8">RagB/SusD domain protein</fullName>
    </submittedName>
</protein>
<dbReference type="SUPFAM" id="SSF56935">
    <property type="entry name" value="Porins"/>
    <property type="match status" value="1"/>
</dbReference>
<dbReference type="EMBL" id="BMAT01013745">
    <property type="protein sequence ID" value="GFS19248.1"/>
    <property type="molecule type" value="Genomic_DNA"/>
</dbReference>
<accession>A0AAV4J8V6</accession>
<dbReference type="Proteomes" id="UP000762676">
    <property type="component" value="Unassembled WGS sequence"/>
</dbReference>
<evidence type="ECO:0000313" key="8">
    <source>
        <dbReference type="EMBL" id="GFS19248.1"/>
    </source>
</evidence>
<keyword evidence="3" id="KW-0472">Membrane</keyword>
<proteinExistence type="predicted"/>
<dbReference type="InterPro" id="IPR023997">
    <property type="entry name" value="TonB-dep_OMP_SusC/RagA_CS"/>
</dbReference>
<evidence type="ECO:0000256" key="1">
    <source>
        <dbReference type="ARBA" id="ARBA00004442"/>
    </source>
</evidence>
<keyword evidence="9" id="KW-1185">Reference proteome</keyword>
<dbReference type="AlphaFoldDB" id="A0AAV4J8V6"/>
<keyword evidence="4" id="KW-0998">Cell outer membrane</keyword>
<evidence type="ECO:0000259" key="7">
    <source>
        <dbReference type="Pfam" id="PF14322"/>
    </source>
</evidence>
<organism evidence="8 9">
    <name type="scientific">Elysia marginata</name>
    <dbReference type="NCBI Taxonomy" id="1093978"/>
    <lineage>
        <taxon>Eukaryota</taxon>
        <taxon>Metazoa</taxon>
        <taxon>Spiralia</taxon>
        <taxon>Lophotrochozoa</taxon>
        <taxon>Mollusca</taxon>
        <taxon>Gastropoda</taxon>
        <taxon>Heterobranchia</taxon>
        <taxon>Euthyneura</taxon>
        <taxon>Panpulmonata</taxon>
        <taxon>Sacoglossa</taxon>
        <taxon>Placobranchoidea</taxon>
        <taxon>Plakobranchidae</taxon>
        <taxon>Elysia</taxon>
    </lineage>
</organism>
<dbReference type="Pfam" id="PF07980">
    <property type="entry name" value="SusD_RagB"/>
    <property type="match status" value="1"/>
</dbReference>
<dbReference type="GO" id="GO:0015344">
    <property type="term" value="F:siderophore uptake transmembrane transporter activity"/>
    <property type="evidence" value="ECO:0007669"/>
    <property type="project" value="TreeGrafter"/>
</dbReference>
<feature type="domain" description="RagB/SusD" evidence="6">
    <location>
        <begin position="638"/>
        <end position="742"/>
    </location>
</feature>
<dbReference type="Gene3D" id="1.25.40.390">
    <property type="match status" value="1"/>
</dbReference>
<feature type="domain" description="SusD-like N-terminal" evidence="7">
    <location>
        <begin position="409"/>
        <end position="537"/>
    </location>
</feature>
<evidence type="ECO:0000256" key="3">
    <source>
        <dbReference type="ARBA" id="ARBA00023136"/>
    </source>
</evidence>
<dbReference type="InterPro" id="IPR039426">
    <property type="entry name" value="TonB-dep_rcpt-like"/>
</dbReference>
<dbReference type="SUPFAM" id="SSF48452">
    <property type="entry name" value="TPR-like"/>
    <property type="match status" value="1"/>
</dbReference>
<name>A0AAV4J8V6_9GAST</name>
<dbReference type="Gene3D" id="2.170.130.10">
    <property type="entry name" value="TonB-dependent receptor, plug domain"/>
    <property type="match status" value="1"/>
</dbReference>
<dbReference type="GO" id="GO:0044718">
    <property type="term" value="P:siderophore transmembrane transport"/>
    <property type="evidence" value="ECO:0007669"/>
    <property type="project" value="TreeGrafter"/>
</dbReference>
<dbReference type="InterPro" id="IPR033985">
    <property type="entry name" value="SusD-like_N"/>
</dbReference>
<evidence type="ECO:0000259" key="6">
    <source>
        <dbReference type="Pfam" id="PF07980"/>
    </source>
</evidence>
<dbReference type="InterPro" id="IPR012910">
    <property type="entry name" value="Plug_dom"/>
</dbReference>
<comment type="caution">
    <text evidence="8">The sequence shown here is derived from an EMBL/GenBank/DDBJ whole genome shotgun (WGS) entry which is preliminary data.</text>
</comment>
<dbReference type="InterPro" id="IPR012944">
    <property type="entry name" value="SusD_RagB_dom"/>
</dbReference>
<dbReference type="CDD" id="cd08977">
    <property type="entry name" value="SusD"/>
    <property type="match status" value="1"/>
</dbReference>